<dbReference type="CDD" id="cd20540">
    <property type="entry name" value="CYCLIN_CCNY_like"/>
    <property type="match status" value="1"/>
</dbReference>
<organism evidence="3 4">
    <name type="scientific">Tetrahymena thermophila (strain SB210)</name>
    <dbReference type="NCBI Taxonomy" id="312017"/>
    <lineage>
        <taxon>Eukaryota</taxon>
        <taxon>Sar</taxon>
        <taxon>Alveolata</taxon>
        <taxon>Ciliophora</taxon>
        <taxon>Intramacronucleata</taxon>
        <taxon>Oligohymenophorea</taxon>
        <taxon>Hymenostomatida</taxon>
        <taxon>Tetrahymenina</taxon>
        <taxon>Tetrahymenidae</taxon>
        <taxon>Tetrahymena</taxon>
    </lineage>
</organism>
<dbReference type="AlphaFoldDB" id="I7M491"/>
<proteinExistence type="predicted"/>
<dbReference type="OMA" id="KALYDCA"/>
<reference evidence="4" key="1">
    <citation type="journal article" date="2006" name="PLoS Biol.">
        <title>Macronuclear genome sequence of the ciliate Tetrahymena thermophila, a model eukaryote.</title>
        <authorList>
            <person name="Eisen J.A."/>
            <person name="Coyne R.S."/>
            <person name="Wu M."/>
            <person name="Wu D."/>
            <person name="Thiagarajan M."/>
            <person name="Wortman J.R."/>
            <person name="Badger J.H."/>
            <person name="Ren Q."/>
            <person name="Amedeo P."/>
            <person name="Jones K.M."/>
            <person name="Tallon L.J."/>
            <person name="Delcher A.L."/>
            <person name="Salzberg S.L."/>
            <person name="Silva J.C."/>
            <person name="Haas B.J."/>
            <person name="Majoros W.H."/>
            <person name="Farzad M."/>
            <person name="Carlton J.M."/>
            <person name="Smith R.K. Jr."/>
            <person name="Garg J."/>
            <person name="Pearlman R.E."/>
            <person name="Karrer K.M."/>
            <person name="Sun L."/>
            <person name="Manning G."/>
            <person name="Elde N.C."/>
            <person name="Turkewitz A.P."/>
            <person name="Asai D.J."/>
            <person name="Wilkes D.E."/>
            <person name="Wang Y."/>
            <person name="Cai H."/>
            <person name="Collins K."/>
            <person name="Stewart B.A."/>
            <person name="Lee S.R."/>
            <person name="Wilamowska K."/>
            <person name="Weinberg Z."/>
            <person name="Ruzzo W.L."/>
            <person name="Wloga D."/>
            <person name="Gaertig J."/>
            <person name="Frankel J."/>
            <person name="Tsao C.-C."/>
            <person name="Gorovsky M.A."/>
            <person name="Keeling P.J."/>
            <person name="Waller R.F."/>
            <person name="Patron N.J."/>
            <person name="Cherry J.M."/>
            <person name="Stover N.A."/>
            <person name="Krieger C.J."/>
            <person name="del Toro C."/>
            <person name="Ryder H.F."/>
            <person name="Williamson S.C."/>
            <person name="Barbeau R.A."/>
            <person name="Hamilton E.P."/>
            <person name="Orias E."/>
        </authorList>
    </citation>
    <scope>NUCLEOTIDE SEQUENCE [LARGE SCALE GENOMIC DNA]</scope>
    <source>
        <strain evidence="4">SB210</strain>
    </source>
</reference>
<dbReference type="GeneID" id="7845024"/>
<evidence type="ECO:0000313" key="3">
    <source>
        <dbReference type="EMBL" id="EAS05969.1"/>
    </source>
</evidence>
<evidence type="ECO:0000259" key="2">
    <source>
        <dbReference type="Pfam" id="PF00134"/>
    </source>
</evidence>
<name>I7M491_TETTS</name>
<dbReference type="KEGG" id="tet:TTHERM_00780580"/>
<evidence type="ECO:0000256" key="1">
    <source>
        <dbReference type="SAM" id="MobiDB-lite"/>
    </source>
</evidence>
<feature type="compositionally biased region" description="Polar residues" evidence="1">
    <location>
        <begin position="238"/>
        <end position="257"/>
    </location>
</feature>
<sequence length="257" mass="30044">MQKAPQQQKFSTSNTLFIRHTISSPNVKSIIQAVATILHSQMHEDFQSGKEVPKGSDLHFFSEEKYIEEKPEEFDEARRALLRETPSVDNIYEFMKALYECAKFSPECCIICLVYINRLIAFTGLPLYPTNWRPLILCSLLVAQKVWDDKYLSNADFAFIYPFFVTEEINALEQKFLELLQYNVTVKSALYAKYYFELRALFKNESEFPLTPLDVDQEKELESRSQQMQNKEKEKAQKNSLTYNEKQTKRPNASLNV</sequence>
<accession>I7M491</accession>
<dbReference type="InParanoid" id="I7M491"/>
<feature type="region of interest" description="Disordered" evidence="1">
    <location>
        <begin position="218"/>
        <end position="257"/>
    </location>
</feature>
<dbReference type="Pfam" id="PF00134">
    <property type="entry name" value="Cyclin_N"/>
    <property type="match status" value="1"/>
</dbReference>
<dbReference type="InterPro" id="IPR036915">
    <property type="entry name" value="Cyclin-like_sf"/>
</dbReference>
<dbReference type="SUPFAM" id="SSF47954">
    <property type="entry name" value="Cyclin-like"/>
    <property type="match status" value="1"/>
</dbReference>
<dbReference type="InterPro" id="IPR006671">
    <property type="entry name" value="Cyclin_N"/>
</dbReference>
<dbReference type="Proteomes" id="UP000009168">
    <property type="component" value="Unassembled WGS sequence"/>
</dbReference>
<dbReference type="EMBL" id="GG662313">
    <property type="protein sequence ID" value="EAS05969.1"/>
    <property type="molecule type" value="Genomic_DNA"/>
</dbReference>
<dbReference type="OrthoDB" id="10250320at2759"/>
<protein>
    <submittedName>
        <fullName evidence="3">Amine-terminal domain cyclin</fullName>
    </submittedName>
</protein>
<dbReference type="HOGENOM" id="CLU_055026_1_0_1"/>
<gene>
    <name evidence="3" type="ORF">TTHERM_00780580</name>
</gene>
<evidence type="ECO:0000313" key="4">
    <source>
        <dbReference type="Proteomes" id="UP000009168"/>
    </source>
</evidence>
<dbReference type="PANTHER" id="PTHR14248">
    <property type="entry name" value="CYCLIN Y, ISOFORM A"/>
    <property type="match status" value="1"/>
</dbReference>
<dbReference type="RefSeq" id="XP_001026214.1">
    <property type="nucleotide sequence ID" value="XM_001026214.3"/>
</dbReference>
<feature type="domain" description="Cyclin N-terminal" evidence="2">
    <location>
        <begin position="90"/>
        <end position="184"/>
    </location>
</feature>
<dbReference type="Gene3D" id="1.10.472.10">
    <property type="entry name" value="Cyclin-like"/>
    <property type="match status" value="1"/>
</dbReference>
<keyword evidence="4" id="KW-1185">Reference proteome</keyword>
<dbReference type="eggNOG" id="KOG1675">
    <property type="taxonomic scope" value="Eukaryota"/>
</dbReference>